<evidence type="ECO:0000259" key="8">
    <source>
        <dbReference type="PROSITE" id="PS51519"/>
    </source>
</evidence>
<dbReference type="AlphaFoldDB" id="A0A7J7DS84"/>
<evidence type="ECO:0000256" key="2">
    <source>
        <dbReference type="ARBA" id="ARBA00023015"/>
    </source>
</evidence>
<sequence length="257" mass="29476">MDPRGVVVPYNESCVINADVEYELINLLNTPDPNPRYLTSINQPNVPDPTPSIGFGIANANNNNHHPSDPMIWNSYKGSNHGTPLAIPEQSMINGGQSLLAKNPGIRKGVKLPKWPREPEPYHCDCCQVLRELIHTDVKCDKLLWWWQALLLPNSRFMEGWRERAKKMKLKDLKDVFHLPINKASEEVDLCPTVVKKICRREGLNRWPHRKIKSIEKQIENYKPMLASMHANERLEAEQEILKLEQEVADIMASAYT</sequence>
<keyword evidence="5" id="KW-0804">Transcription</keyword>
<evidence type="ECO:0000256" key="6">
    <source>
        <dbReference type="ARBA" id="ARBA00023242"/>
    </source>
</evidence>
<keyword evidence="4" id="KW-0238">DNA-binding</keyword>
<feature type="domain" description="RWP-RK" evidence="8">
    <location>
        <begin position="155"/>
        <end position="235"/>
    </location>
</feature>
<dbReference type="Pfam" id="PF02042">
    <property type="entry name" value="RWP-RK"/>
    <property type="match status" value="1"/>
</dbReference>
<evidence type="ECO:0000313" key="10">
    <source>
        <dbReference type="Proteomes" id="UP000593562"/>
    </source>
</evidence>
<keyword evidence="6" id="KW-0539">Nucleus</keyword>
<evidence type="ECO:0000256" key="3">
    <source>
        <dbReference type="ARBA" id="ARBA00023054"/>
    </source>
</evidence>
<dbReference type="InterPro" id="IPR044607">
    <property type="entry name" value="RKD-like"/>
</dbReference>
<dbReference type="PROSITE" id="PS51519">
    <property type="entry name" value="RWP_RK"/>
    <property type="match status" value="1"/>
</dbReference>
<dbReference type="PANTHER" id="PTHR46373:SF5">
    <property type="entry name" value="RWP-RK DOMAIN PROTEIN"/>
    <property type="match status" value="1"/>
</dbReference>
<organism evidence="9 10">
    <name type="scientific">Tripterygium wilfordii</name>
    <name type="common">Thunder God vine</name>
    <dbReference type="NCBI Taxonomy" id="458696"/>
    <lineage>
        <taxon>Eukaryota</taxon>
        <taxon>Viridiplantae</taxon>
        <taxon>Streptophyta</taxon>
        <taxon>Embryophyta</taxon>
        <taxon>Tracheophyta</taxon>
        <taxon>Spermatophyta</taxon>
        <taxon>Magnoliopsida</taxon>
        <taxon>eudicotyledons</taxon>
        <taxon>Gunneridae</taxon>
        <taxon>Pentapetalae</taxon>
        <taxon>rosids</taxon>
        <taxon>fabids</taxon>
        <taxon>Celastrales</taxon>
        <taxon>Celastraceae</taxon>
        <taxon>Tripterygium</taxon>
    </lineage>
</organism>
<reference evidence="9 10" key="1">
    <citation type="journal article" date="2020" name="Nat. Commun.">
        <title>Genome of Tripterygium wilfordii and identification of cytochrome P450 involved in triptolide biosynthesis.</title>
        <authorList>
            <person name="Tu L."/>
            <person name="Su P."/>
            <person name="Zhang Z."/>
            <person name="Gao L."/>
            <person name="Wang J."/>
            <person name="Hu T."/>
            <person name="Zhou J."/>
            <person name="Zhang Y."/>
            <person name="Zhao Y."/>
            <person name="Liu Y."/>
            <person name="Song Y."/>
            <person name="Tong Y."/>
            <person name="Lu Y."/>
            <person name="Yang J."/>
            <person name="Xu C."/>
            <person name="Jia M."/>
            <person name="Peters R.J."/>
            <person name="Huang L."/>
            <person name="Gao W."/>
        </authorList>
    </citation>
    <scope>NUCLEOTIDE SEQUENCE [LARGE SCALE GENOMIC DNA]</scope>
    <source>
        <strain evidence="10">cv. XIE 37</strain>
        <tissue evidence="9">Leaf</tissue>
    </source>
</reference>
<keyword evidence="10" id="KW-1185">Reference proteome</keyword>
<proteinExistence type="predicted"/>
<dbReference type="InParanoid" id="A0A7J7DS84"/>
<dbReference type="GO" id="GO:0003700">
    <property type="term" value="F:DNA-binding transcription factor activity"/>
    <property type="evidence" value="ECO:0007669"/>
    <property type="project" value="InterPro"/>
</dbReference>
<dbReference type="PANTHER" id="PTHR46373">
    <property type="entry name" value="PROTEIN RKD4"/>
    <property type="match status" value="1"/>
</dbReference>
<comment type="function">
    <text evidence="1">Putative transcription factor.</text>
</comment>
<protein>
    <recommendedName>
        <fullName evidence="8">RWP-RK domain-containing protein</fullName>
    </recommendedName>
</protein>
<evidence type="ECO:0000256" key="1">
    <source>
        <dbReference type="ARBA" id="ARBA00004049"/>
    </source>
</evidence>
<evidence type="ECO:0000256" key="4">
    <source>
        <dbReference type="ARBA" id="ARBA00023125"/>
    </source>
</evidence>
<comment type="caution">
    <text evidence="9">The sequence shown here is derived from an EMBL/GenBank/DDBJ whole genome shotgun (WGS) entry which is preliminary data.</text>
</comment>
<dbReference type="InterPro" id="IPR003035">
    <property type="entry name" value="RWP-RK_dom"/>
</dbReference>
<dbReference type="Proteomes" id="UP000593562">
    <property type="component" value="Unassembled WGS sequence"/>
</dbReference>
<accession>A0A7J7DS84</accession>
<gene>
    <name evidence="9" type="ORF">HS088_TW04G01116</name>
</gene>
<dbReference type="EMBL" id="JAAARO010000004">
    <property type="protein sequence ID" value="KAF5749153.1"/>
    <property type="molecule type" value="Genomic_DNA"/>
</dbReference>
<keyword evidence="2" id="KW-0805">Transcription regulation</keyword>
<keyword evidence="3 7" id="KW-0175">Coiled coil</keyword>
<evidence type="ECO:0000256" key="5">
    <source>
        <dbReference type="ARBA" id="ARBA00023163"/>
    </source>
</evidence>
<name>A0A7J7DS84_TRIWF</name>
<dbReference type="GO" id="GO:0003677">
    <property type="term" value="F:DNA binding"/>
    <property type="evidence" value="ECO:0007669"/>
    <property type="project" value="UniProtKB-KW"/>
</dbReference>
<evidence type="ECO:0000256" key="7">
    <source>
        <dbReference type="SAM" id="Coils"/>
    </source>
</evidence>
<evidence type="ECO:0000313" key="9">
    <source>
        <dbReference type="EMBL" id="KAF5749153.1"/>
    </source>
</evidence>
<feature type="coiled-coil region" evidence="7">
    <location>
        <begin position="227"/>
        <end position="254"/>
    </location>
</feature>